<dbReference type="EMBL" id="CP029192">
    <property type="protein sequence ID" value="QES38617.1"/>
    <property type="molecule type" value="Genomic_DNA"/>
</dbReference>
<dbReference type="InterPro" id="IPR027417">
    <property type="entry name" value="P-loop_NTPase"/>
</dbReference>
<dbReference type="Gene3D" id="3.40.50.300">
    <property type="entry name" value="P-loop containing nucleotide triphosphate hydrolases"/>
    <property type="match status" value="1"/>
</dbReference>
<dbReference type="AlphaFoldDB" id="A0A5P2C899"/>
<protein>
    <submittedName>
        <fullName evidence="1">Uncharacterized protein</fullName>
    </submittedName>
</protein>
<proteinExistence type="predicted"/>
<dbReference type="RefSeq" id="WP_150220792.1">
    <property type="nucleotide sequence ID" value="NZ_CP029192.1"/>
</dbReference>
<evidence type="ECO:0000313" key="2">
    <source>
        <dbReference type="Proteomes" id="UP000322927"/>
    </source>
</evidence>
<dbReference type="OrthoDB" id="9799092at2"/>
<dbReference type="Proteomes" id="UP000322927">
    <property type="component" value="Chromosome"/>
</dbReference>
<reference evidence="1 2" key="1">
    <citation type="submission" date="2018-05" db="EMBL/GenBank/DDBJ databases">
        <title>Streptomyces venezuelae.</title>
        <authorList>
            <person name="Kim W."/>
            <person name="Lee N."/>
            <person name="Cho B.-K."/>
        </authorList>
    </citation>
    <scope>NUCLEOTIDE SEQUENCE [LARGE SCALE GENOMIC DNA]</scope>
    <source>
        <strain evidence="1 2">ATCC 14584</strain>
    </source>
</reference>
<organism evidence="1 2">
    <name type="scientific">Streptomyces venezuelae</name>
    <dbReference type="NCBI Taxonomy" id="54571"/>
    <lineage>
        <taxon>Bacteria</taxon>
        <taxon>Bacillati</taxon>
        <taxon>Actinomycetota</taxon>
        <taxon>Actinomycetes</taxon>
        <taxon>Kitasatosporales</taxon>
        <taxon>Streptomycetaceae</taxon>
        <taxon>Streptomyces</taxon>
    </lineage>
</organism>
<name>A0A5P2C899_STRVZ</name>
<gene>
    <name evidence="1" type="ORF">DEJ48_39120</name>
</gene>
<accession>A0A5P2C899</accession>
<evidence type="ECO:0000313" key="1">
    <source>
        <dbReference type="EMBL" id="QES38617.1"/>
    </source>
</evidence>
<sequence>MELHHLVVHADLPTIRRRIEESQEFPGDEERSERVRAFRRRRLTDYERAYETWLRDQAEVIDTTTLTSQQVAAQTLTLLKQS</sequence>